<dbReference type="STRING" id="1871111.GCA_001704615_03425"/>
<proteinExistence type="predicted"/>
<dbReference type="AlphaFoldDB" id="A0A2S2FCC6"/>
<dbReference type="PANTHER" id="PTHR48079:SF6">
    <property type="entry name" value="NAD(P)-BINDING DOMAIN-CONTAINING PROTEIN-RELATED"/>
    <property type="match status" value="1"/>
</dbReference>
<evidence type="ECO:0000313" key="3">
    <source>
        <dbReference type="Proteomes" id="UP000245977"/>
    </source>
</evidence>
<dbReference type="Proteomes" id="UP000245977">
    <property type="component" value="Chromosome"/>
</dbReference>
<dbReference type="InterPro" id="IPR016040">
    <property type="entry name" value="NAD(P)-bd_dom"/>
</dbReference>
<dbReference type="Gene3D" id="3.40.50.720">
    <property type="entry name" value="NAD(P)-binding Rossmann-like Domain"/>
    <property type="match status" value="1"/>
</dbReference>
<keyword evidence="3" id="KW-1185">Reference proteome</keyword>
<accession>A0A2S2FCC6</accession>
<protein>
    <submittedName>
        <fullName evidence="2">NAD(P)H-binding protein</fullName>
    </submittedName>
</protein>
<dbReference type="OrthoDB" id="9808276at2"/>
<dbReference type="PANTHER" id="PTHR48079">
    <property type="entry name" value="PROTEIN YEEZ"/>
    <property type="match status" value="1"/>
</dbReference>
<sequence length="256" mass="29393">MHILFIGYGKTSQRVAKQLFQQDHQITTVSRSPKEDDFAEHLIQDIQQLDLSYIKSIDVVYVLLAPSRHTTLSSVESYQQTYVDSVQPIVNALSNHPIKRIIVVSSTRVYGENNGEIINDDSPAIPSDEQGHLLLKMEQLWQQAYPNECVIVRPTGIYGTSTVRMLKLAETTKTYPNIHWSNRIHIDELANFLAHLLHVEHPEKSYICTNNQPQPLHEMILKIQREFGLPELVLESERESGKRIFARRIVVNGFKL</sequence>
<name>A0A2S2FCC6_9GAMM</name>
<dbReference type="SUPFAM" id="SSF51735">
    <property type="entry name" value="NAD(P)-binding Rossmann-fold domains"/>
    <property type="match status" value="1"/>
</dbReference>
<dbReference type="KEGG" id="adv:DJ533_04855"/>
<dbReference type="Pfam" id="PF13460">
    <property type="entry name" value="NAD_binding_10"/>
    <property type="match status" value="1"/>
</dbReference>
<evidence type="ECO:0000259" key="1">
    <source>
        <dbReference type="Pfam" id="PF13460"/>
    </source>
</evidence>
<dbReference type="InterPro" id="IPR036291">
    <property type="entry name" value="NAD(P)-bd_dom_sf"/>
</dbReference>
<dbReference type="GO" id="GO:0005737">
    <property type="term" value="C:cytoplasm"/>
    <property type="evidence" value="ECO:0007669"/>
    <property type="project" value="TreeGrafter"/>
</dbReference>
<dbReference type="EMBL" id="CP029397">
    <property type="protein sequence ID" value="AWL27962.1"/>
    <property type="molecule type" value="Genomic_DNA"/>
</dbReference>
<reference evidence="2" key="1">
    <citation type="submission" date="2019-08" db="EMBL/GenBank/DDBJ databases">
        <title>The complete genome of Acinetobacter defluvii strain WCHAD010030.</title>
        <authorList>
            <person name="Hu Y."/>
            <person name="Qin J."/>
            <person name="Feng Y."/>
            <person name="Zong Z."/>
        </authorList>
    </citation>
    <scope>NUCLEOTIDE SEQUENCE</scope>
    <source>
        <strain evidence="2">WCHA30</strain>
    </source>
</reference>
<gene>
    <name evidence="2" type="ORF">DJ533_04855</name>
</gene>
<evidence type="ECO:0000313" key="2">
    <source>
        <dbReference type="EMBL" id="AWL27962.1"/>
    </source>
</evidence>
<dbReference type="RefSeq" id="WP_065994079.1">
    <property type="nucleotide sequence ID" value="NZ_CP029397.2"/>
</dbReference>
<dbReference type="GO" id="GO:0004029">
    <property type="term" value="F:aldehyde dehydrogenase (NAD+) activity"/>
    <property type="evidence" value="ECO:0007669"/>
    <property type="project" value="TreeGrafter"/>
</dbReference>
<feature type="domain" description="NAD(P)-binding" evidence="1">
    <location>
        <begin position="9"/>
        <end position="163"/>
    </location>
</feature>
<organism evidence="2 3">
    <name type="scientific">Acinetobacter defluvii</name>
    <dbReference type="NCBI Taxonomy" id="1871111"/>
    <lineage>
        <taxon>Bacteria</taxon>
        <taxon>Pseudomonadati</taxon>
        <taxon>Pseudomonadota</taxon>
        <taxon>Gammaproteobacteria</taxon>
        <taxon>Moraxellales</taxon>
        <taxon>Moraxellaceae</taxon>
        <taxon>Acinetobacter</taxon>
    </lineage>
</organism>
<dbReference type="InterPro" id="IPR051783">
    <property type="entry name" value="NAD(P)-dependent_oxidoreduct"/>
</dbReference>